<dbReference type="Proteomes" id="UP001292094">
    <property type="component" value="Unassembled WGS sequence"/>
</dbReference>
<organism evidence="2 3">
    <name type="scientific">Petrolisthes manimaculis</name>
    <dbReference type="NCBI Taxonomy" id="1843537"/>
    <lineage>
        <taxon>Eukaryota</taxon>
        <taxon>Metazoa</taxon>
        <taxon>Ecdysozoa</taxon>
        <taxon>Arthropoda</taxon>
        <taxon>Crustacea</taxon>
        <taxon>Multicrustacea</taxon>
        <taxon>Malacostraca</taxon>
        <taxon>Eumalacostraca</taxon>
        <taxon>Eucarida</taxon>
        <taxon>Decapoda</taxon>
        <taxon>Pleocyemata</taxon>
        <taxon>Anomura</taxon>
        <taxon>Galatheoidea</taxon>
        <taxon>Porcellanidae</taxon>
        <taxon>Petrolisthes</taxon>
    </lineage>
</organism>
<feature type="region of interest" description="Disordered" evidence="1">
    <location>
        <begin position="1"/>
        <end position="26"/>
    </location>
</feature>
<evidence type="ECO:0000313" key="2">
    <source>
        <dbReference type="EMBL" id="KAK4311985.1"/>
    </source>
</evidence>
<feature type="compositionally biased region" description="Acidic residues" evidence="1">
    <location>
        <begin position="1"/>
        <end position="24"/>
    </location>
</feature>
<protein>
    <submittedName>
        <fullName evidence="2">Uncharacterized protein</fullName>
    </submittedName>
</protein>
<name>A0AAE1PNN8_9EUCA</name>
<accession>A0AAE1PNN8</accession>
<evidence type="ECO:0000313" key="3">
    <source>
        <dbReference type="Proteomes" id="UP001292094"/>
    </source>
</evidence>
<sequence>MEEEEEEEEENEEEEDEEENEEQELMLQATSLVQAATQLTSNCPFVWRGPILASPARVLTSAGWLNCVPALVVLRTGCGVNC</sequence>
<dbReference type="EMBL" id="JAWZYT010001454">
    <property type="protein sequence ID" value="KAK4311985.1"/>
    <property type="molecule type" value="Genomic_DNA"/>
</dbReference>
<comment type="caution">
    <text evidence="2">The sequence shown here is derived from an EMBL/GenBank/DDBJ whole genome shotgun (WGS) entry which is preliminary data.</text>
</comment>
<proteinExistence type="predicted"/>
<evidence type="ECO:0000256" key="1">
    <source>
        <dbReference type="SAM" id="MobiDB-lite"/>
    </source>
</evidence>
<dbReference type="AlphaFoldDB" id="A0AAE1PNN8"/>
<keyword evidence="3" id="KW-1185">Reference proteome</keyword>
<gene>
    <name evidence="2" type="ORF">Pmani_016554</name>
</gene>
<reference evidence="2" key="1">
    <citation type="submission" date="2023-11" db="EMBL/GenBank/DDBJ databases">
        <title>Genome assemblies of two species of porcelain crab, Petrolisthes cinctipes and Petrolisthes manimaculis (Anomura: Porcellanidae).</title>
        <authorList>
            <person name="Angst P."/>
        </authorList>
    </citation>
    <scope>NUCLEOTIDE SEQUENCE</scope>
    <source>
        <strain evidence="2">PB745_02</strain>
        <tissue evidence="2">Gill</tissue>
    </source>
</reference>